<dbReference type="InterPro" id="IPR025164">
    <property type="entry name" value="Toastrack_DUF4097"/>
</dbReference>
<dbReference type="Gene3D" id="2.160.20.120">
    <property type="match status" value="1"/>
</dbReference>
<dbReference type="AlphaFoldDB" id="A0A1G6AA87"/>
<feature type="compositionally biased region" description="Basic and acidic residues" evidence="1">
    <location>
        <begin position="77"/>
        <end position="88"/>
    </location>
</feature>
<dbReference type="RefSeq" id="WP_090171584.1">
    <property type="nucleotide sequence ID" value="NZ_FMXR01000005.1"/>
</dbReference>
<keyword evidence="2" id="KW-0472">Membrane</keyword>
<keyword evidence="5" id="KW-1185">Reference proteome</keyword>
<dbReference type="NCBIfam" id="NF038403">
    <property type="entry name" value="perm_prefix_1"/>
    <property type="match status" value="1"/>
</dbReference>
<keyword evidence="2" id="KW-0812">Transmembrane</keyword>
<feature type="transmembrane region" description="Helical" evidence="2">
    <location>
        <begin position="124"/>
        <end position="145"/>
    </location>
</feature>
<dbReference type="STRING" id="1732.SAMN02910417_00340"/>
<evidence type="ECO:0000256" key="1">
    <source>
        <dbReference type="SAM" id="MobiDB-lite"/>
    </source>
</evidence>
<organism evidence="4 5">
    <name type="scientific">Eubacterium oxidoreducens</name>
    <dbReference type="NCBI Taxonomy" id="1732"/>
    <lineage>
        <taxon>Bacteria</taxon>
        <taxon>Bacillati</taxon>
        <taxon>Bacillota</taxon>
        <taxon>Clostridia</taxon>
        <taxon>Eubacteriales</taxon>
        <taxon>Eubacteriaceae</taxon>
        <taxon>Eubacterium</taxon>
    </lineage>
</organism>
<proteinExistence type="predicted"/>
<dbReference type="InterPro" id="IPR047928">
    <property type="entry name" value="Perm_prefix_1"/>
</dbReference>
<keyword evidence="2" id="KW-1133">Transmembrane helix</keyword>
<feature type="transmembrane region" description="Helical" evidence="2">
    <location>
        <begin position="151"/>
        <end position="172"/>
    </location>
</feature>
<dbReference type="Proteomes" id="UP000199228">
    <property type="component" value="Unassembled WGS sequence"/>
</dbReference>
<reference evidence="4 5" key="1">
    <citation type="submission" date="2016-10" db="EMBL/GenBank/DDBJ databases">
        <authorList>
            <person name="de Groot N.N."/>
        </authorList>
    </citation>
    <scope>NUCLEOTIDE SEQUENCE [LARGE SCALE GENOMIC DNA]</scope>
    <source>
        <strain evidence="4 5">DSM 3217</strain>
    </source>
</reference>
<feature type="region of interest" description="Disordered" evidence="1">
    <location>
        <begin position="77"/>
        <end position="98"/>
    </location>
</feature>
<gene>
    <name evidence="4" type="ORF">SAMN02910417_00340</name>
</gene>
<evidence type="ECO:0000256" key="2">
    <source>
        <dbReference type="SAM" id="Phobius"/>
    </source>
</evidence>
<feature type="domain" description="DUF4097" evidence="3">
    <location>
        <begin position="254"/>
        <end position="430"/>
    </location>
</feature>
<dbReference type="Pfam" id="PF13349">
    <property type="entry name" value="DUF4097"/>
    <property type="match status" value="1"/>
</dbReference>
<dbReference type="OrthoDB" id="9815852at2"/>
<feature type="compositionally biased region" description="Polar residues" evidence="1">
    <location>
        <begin position="89"/>
        <end position="98"/>
    </location>
</feature>
<evidence type="ECO:0000313" key="5">
    <source>
        <dbReference type="Proteomes" id="UP000199228"/>
    </source>
</evidence>
<evidence type="ECO:0000313" key="4">
    <source>
        <dbReference type="EMBL" id="SDB05309.1"/>
    </source>
</evidence>
<dbReference type="EMBL" id="FMXR01000005">
    <property type="protein sequence ID" value="SDB05309.1"/>
    <property type="molecule type" value="Genomic_DNA"/>
</dbReference>
<accession>A0A1G6AA87</accession>
<name>A0A1G6AA87_EUBOX</name>
<sequence length="439" mass="48589">MDTIKNYLDNMFARLPDTEEVRAAKEELAQMMEDKYSEMLDAGHTENEAVGAVIADFGNLDEIAESLGIMINEPKDNNANEEQQKDNDNSNLHASQTGNPDAPIAYYVKAKKEKDIKYYYNKPLAHFMSGYRSIVLCVYLIWSFITFDWHITWVVWVIGAIVCALIEHVCAIDMEQDAYSRLECLSRRRVVKVYTGILTAVTVIIIVLTSLFRCTPLSSTIADAESITFGHTLKDSFTQVEVSDLIGDVTFVTDEKAGITYNGMEQYQPTYTIEDGVLKVEPKDDSFFFGIHFGDEQTPSSTTITIPTDITLEKLSLDCDYGDITVDAVKSAKSTFSIDVGDLQIETDADLGETTIECDTGNILLDSAKFTSLDVESDIGNITLNGLGNLNSYTMDLSCDLGEITLGDENFEHAYKQPGSGDCTIKANTDTGNIELSSN</sequence>
<protein>
    <submittedName>
        <fullName evidence="4">Putative adhesin</fullName>
    </submittedName>
</protein>
<feature type="transmembrane region" description="Helical" evidence="2">
    <location>
        <begin position="193"/>
        <end position="212"/>
    </location>
</feature>
<evidence type="ECO:0000259" key="3">
    <source>
        <dbReference type="Pfam" id="PF13349"/>
    </source>
</evidence>